<comment type="catalytic activity">
    <reaction evidence="5 6">
        <text>cytidine(34) in tRNA(Ile2) + L-lysine + ATP = lysidine(34) in tRNA(Ile2) + AMP + diphosphate + H(+)</text>
        <dbReference type="Rhea" id="RHEA:43744"/>
        <dbReference type="Rhea" id="RHEA-COMP:10625"/>
        <dbReference type="Rhea" id="RHEA-COMP:10670"/>
        <dbReference type="ChEBI" id="CHEBI:15378"/>
        <dbReference type="ChEBI" id="CHEBI:30616"/>
        <dbReference type="ChEBI" id="CHEBI:32551"/>
        <dbReference type="ChEBI" id="CHEBI:33019"/>
        <dbReference type="ChEBI" id="CHEBI:82748"/>
        <dbReference type="ChEBI" id="CHEBI:83665"/>
        <dbReference type="ChEBI" id="CHEBI:456215"/>
        <dbReference type="EC" id="6.3.4.19"/>
    </reaction>
</comment>
<name>A0A840AZV6_9SPHN</name>
<keyword evidence="6" id="KW-0963">Cytoplasm</keyword>
<keyword evidence="2 6" id="KW-0819">tRNA processing</keyword>
<dbReference type="AlphaFoldDB" id="A0A840AZV6"/>
<evidence type="ECO:0000256" key="3">
    <source>
        <dbReference type="ARBA" id="ARBA00022741"/>
    </source>
</evidence>
<dbReference type="GO" id="GO:0032267">
    <property type="term" value="F:tRNA(Ile)-lysidine synthase activity"/>
    <property type="evidence" value="ECO:0007669"/>
    <property type="project" value="UniProtKB-EC"/>
</dbReference>
<keyword evidence="1 6" id="KW-0436">Ligase</keyword>
<accession>A0A840AZV6</accession>
<evidence type="ECO:0000313" key="9">
    <source>
        <dbReference type="Proteomes" id="UP000581447"/>
    </source>
</evidence>
<feature type="binding site" evidence="6">
    <location>
        <begin position="33"/>
        <end position="38"/>
    </location>
    <ligand>
        <name>ATP</name>
        <dbReference type="ChEBI" id="CHEBI:30616"/>
    </ligand>
</feature>
<organism evidence="8 9">
    <name type="scientific">Sphingorhabdus rigui</name>
    <dbReference type="NCBI Taxonomy" id="1282858"/>
    <lineage>
        <taxon>Bacteria</taxon>
        <taxon>Pseudomonadati</taxon>
        <taxon>Pseudomonadota</taxon>
        <taxon>Alphaproteobacteria</taxon>
        <taxon>Sphingomonadales</taxon>
        <taxon>Sphingomonadaceae</taxon>
        <taxon>Sphingorhabdus</taxon>
    </lineage>
</organism>
<comment type="similarity">
    <text evidence="6">Belongs to the tRNA(Ile)-lysidine synthase family.</text>
</comment>
<dbReference type="CDD" id="cd01992">
    <property type="entry name" value="TilS_N"/>
    <property type="match status" value="1"/>
</dbReference>
<dbReference type="GO" id="GO:0006400">
    <property type="term" value="P:tRNA modification"/>
    <property type="evidence" value="ECO:0007669"/>
    <property type="project" value="UniProtKB-UniRule"/>
</dbReference>
<comment type="domain">
    <text evidence="6">The N-terminal region contains the highly conserved SGGXDS motif, predicted to be a P-loop motif involved in ATP binding.</text>
</comment>
<comment type="caution">
    <text evidence="8">The sequence shown here is derived from an EMBL/GenBank/DDBJ whole genome shotgun (WGS) entry which is preliminary data.</text>
</comment>
<keyword evidence="4 6" id="KW-0067">ATP-binding</keyword>
<keyword evidence="3 6" id="KW-0547">Nucleotide-binding</keyword>
<evidence type="ECO:0000313" key="8">
    <source>
        <dbReference type="EMBL" id="MBB3943628.1"/>
    </source>
</evidence>
<comment type="function">
    <text evidence="6">Ligates lysine onto the cytidine present at position 34 of the AUA codon-specific tRNA(Ile) that contains the anticodon CAU, in an ATP-dependent manner. Cytidine is converted to lysidine, thus changing the amino acid specificity of the tRNA from methionine to isoleucine.</text>
</comment>
<dbReference type="InterPro" id="IPR012795">
    <property type="entry name" value="tRNA_Ile_lys_synt_N"/>
</dbReference>
<dbReference type="EC" id="6.3.4.19" evidence="6"/>
<feature type="domain" description="tRNA(Ile)-lysidine/2-thiocytidine synthase N-terminal" evidence="7">
    <location>
        <begin position="28"/>
        <end position="198"/>
    </location>
</feature>
<dbReference type="RefSeq" id="WP_183941923.1">
    <property type="nucleotide sequence ID" value="NZ_BAABBG010000005.1"/>
</dbReference>
<dbReference type="InterPro" id="IPR011063">
    <property type="entry name" value="TilS/TtcA_N"/>
</dbReference>
<proteinExistence type="inferred from homology"/>
<dbReference type="GO" id="GO:0005524">
    <property type="term" value="F:ATP binding"/>
    <property type="evidence" value="ECO:0007669"/>
    <property type="project" value="UniProtKB-UniRule"/>
</dbReference>
<dbReference type="PANTHER" id="PTHR43033:SF1">
    <property type="entry name" value="TRNA(ILE)-LYSIDINE SYNTHASE-RELATED"/>
    <property type="match status" value="1"/>
</dbReference>
<keyword evidence="9" id="KW-1185">Reference proteome</keyword>
<protein>
    <recommendedName>
        <fullName evidence="6">tRNA(Ile)-lysidine synthase</fullName>
        <ecNumber evidence="6">6.3.4.19</ecNumber>
    </recommendedName>
    <alternativeName>
        <fullName evidence="6">tRNA(Ile)-2-lysyl-cytidine synthase</fullName>
    </alternativeName>
    <alternativeName>
        <fullName evidence="6">tRNA(Ile)-lysidine synthetase</fullName>
    </alternativeName>
</protein>
<dbReference type="HAMAP" id="MF_01161">
    <property type="entry name" value="tRNA_Ile_lys_synt"/>
    <property type="match status" value="1"/>
</dbReference>
<dbReference type="Gene3D" id="3.40.50.620">
    <property type="entry name" value="HUPs"/>
    <property type="match status" value="1"/>
</dbReference>
<evidence type="ECO:0000256" key="2">
    <source>
        <dbReference type="ARBA" id="ARBA00022694"/>
    </source>
</evidence>
<dbReference type="EMBL" id="JACIEA010000002">
    <property type="protein sequence ID" value="MBB3943628.1"/>
    <property type="molecule type" value="Genomic_DNA"/>
</dbReference>
<evidence type="ECO:0000256" key="6">
    <source>
        <dbReference type="HAMAP-Rule" id="MF_01161"/>
    </source>
</evidence>
<dbReference type="InterPro" id="IPR012094">
    <property type="entry name" value="tRNA_Ile_lys_synt"/>
</dbReference>
<dbReference type="SUPFAM" id="SSF52402">
    <property type="entry name" value="Adenine nucleotide alpha hydrolases-like"/>
    <property type="match status" value="1"/>
</dbReference>
<dbReference type="InterPro" id="IPR014729">
    <property type="entry name" value="Rossmann-like_a/b/a_fold"/>
</dbReference>
<dbReference type="Pfam" id="PF01171">
    <property type="entry name" value="ATP_bind_3"/>
    <property type="match status" value="1"/>
</dbReference>
<dbReference type="NCBIfam" id="TIGR02432">
    <property type="entry name" value="lysidine_TilS_N"/>
    <property type="match status" value="1"/>
</dbReference>
<evidence type="ECO:0000256" key="5">
    <source>
        <dbReference type="ARBA" id="ARBA00048539"/>
    </source>
</evidence>
<dbReference type="GO" id="GO:0005737">
    <property type="term" value="C:cytoplasm"/>
    <property type="evidence" value="ECO:0007669"/>
    <property type="project" value="UniProtKB-SubCell"/>
</dbReference>
<gene>
    <name evidence="6" type="primary">tilS</name>
    <name evidence="8" type="ORF">GGR91_001886</name>
</gene>
<comment type="subcellular location">
    <subcellularLocation>
        <location evidence="6">Cytoplasm</location>
    </subcellularLocation>
</comment>
<dbReference type="PANTHER" id="PTHR43033">
    <property type="entry name" value="TRNA(ILE)-LYSIDINE SYNTHASE-RELATED"/>
    <property type="match status" value="1"/>
</dbReference>
<reference evidence="8 9" key="1">
    <citation type="submission" date="2020-08" db="EMBL/GenBank/DDBJ databases">
        <title>Genomic Encyclopedia of Type Strains, Phase IV (KMG-IV): sequencing the most valuable type-strain genomes for metagenomic binning, comparative biology and taxonomic classification.</title>
        <authorList>
            <person name="Goeker M."/>
        </authorList>
    </citation>
    <scope>NUCLEOTIDE SEQUENCE [LARGE SCALE GENOMIC DNA]</scope>
    <source>
        <strain evidence="8 9">DSM 29050</strain>
    </source>
</reference>
<sequence>MQVTVDAALLDRFNGAVNALHVAAGARILCAVSGGPDSLALLILLYKTMPDRVVAATVDHGLRPESADEALYVQRICKDMQVPHVILSPAEKISGNIQSAARSARYALLAQAAEQHDCAYIATAHHADDQLETLLMRLARGSGVDGLSAIRSNNGKILRPLLGFTKDELISICAAAGFNPVEDPSNANTDFERVAMRHWLANTQHPFRADRAGRTASALADASEALNWMTETLTQERVQRETDAIICDARNVPREIQRRLLIHCLQLMEPELSPRGDAIDRLLSELSDGRTATMGAVKCEGGDNWRFTMAPPRRN</sequence>
<evidence type="ECO:0000256" key="1">
    <source>
        <dbReference type="ARBA" id="ARBA00022598"/>
    </source>
</evidence>
<evidence type="ECO:0000259" key="7">
    <source>
        <dbReference type="Pfam" id="PF01171"/>
    </source>
</evidence>
<dbReference type="Proteomes" id="UP000581447">
    <property type="component" value="Unassembled WGS sequence"/>
</dbReference>
<evidence type="ECO:0000256" key="4">
    <source>
        <dbReference type="ARBA" id="ARBA00022840"/>
    </source>
</evidence>